<dbReference type="RefSeq" id="WP_007042856.1">
    <property type="nucleotide sequence ID" value="NZ_AFWT01000048.1"/>
</dbReference>
<dbReference type="PANTHER" id="PTHR45436:SF15">
    <property type="entry name" value="SENSOR HISTIDINE KINASE CUSS"/>
    <property type="match status" value="1"/>
</dbReference>
<dbReference type="Proteomes" id="UP000004200">
    <property type="component" value="Unassembled WGS sequence"/>
</dbReference>
<dbReference type="GO" id="GO:0000155">
    <property type="term" value="F:phosphorelay sensor kinase activity"/>
    <property type="evidence" value="ECO:0007669"/>
    <property type="project" value="InterPro"/>
</dbReference>
<evidence type="ECO:0000256" key="10">
    <source>
        <dbReference type="ARBA" id="ARBA00023136"/>
    </source>
</evidence>
<dbReference type="STRING" id="765913.ThidrDRAFT_4143"/>
<name>G2E780_9GAMM</name>
<dbReference type="EMBL" id="AFWT01000048">
    <property type="protein sequence ID" value="EGV28047.1"/>
    <property type="molecule type" value="Genomic_DNA"/>
</dbReference>
<dbReference type="AlphaFoldDB" id="G2E780"/>
<evidence type="ECO:0000259" key="13">
    <source>
        <dbReference type="PROSITE" id="PS50885"/>
    </source>
</evidence>
<evidence type="ECO:0000256" key="11">
    <source>
        <dbReference type="SAM" id="Phobius"/>
    </source>
</evidence>
<organism evidence="14 15">
    <name type="scientific">Thiorhodococcus drewsii AZ1</name>
    <dbReference type="NCBI Taxonomy" id="765913"/>
    <lineage>
        <taxon>Bacteria</taxon>
        <taxon>Pseudomonadati</taxon>
        <taxon>Pseudomonadota</taxon>
        <taxon>Gammaproteobacteria</taxon>
        <taxon>Chromatiales</taxon>
        <taxon>Chromatiaceae</taxon>
        <taxon>Thiorhodococcus</taxon>
    </lineage>
</organism>
<evidence type="ECO:0000256" key="7">
    <source>
        <dbReference type="ARBA" id="ARBA00022777"/>
    </source>
</evidence>
<dbReference type="CDD" id="cd00075">
    <property type="entry name" value="HATPase"/>
    <property type="match status" value="1"/>
</dbReference>
<evidence type="ECO:0000256" key="4">
    <source>
        <dbReference type="ARBA" id="ARBA00022553"/>
    </source>
</evidence>
<evidence type="ECO:0000313" key="15">
    <source>
        <dbReference type="Proteomes" id="UP000004200"/>
    </source>
</evidence>
<evidence type="ECO:0000256" key="8">
    <source>
        <dbReference type="ARBA" id="ARBA00022989"/>
    </source>
</evidence>
<evidence type="ECO:0000256" key="2">
    <source>
        <dbReference type="ARBA" id="ARBA00004141"/>
    </source>
</evidence>
<keyword evidence="4" id="KW-0597">Phosphoprotein</keyword>
<dbReference type="PRINTS" id="PR00344">
    <property type="entry name" value="BCTRLSENSOR"/>
</dbReference>
<keyword evidence="6 11" id="KW-0812">Transmembrane</keyword>
<keyword evidence="9" id="KW-0902">Two-component regulatory system</keyword>
<evidence type="ECO:0000259" key="12">
    <source>
        <dbReference type="PROSITE" id="PS50109"/>
    </source>
</evidence>
<comment type="caution">
    <text evidence="14">The sequence shown here is derived from an EMBL/GenBank/DDBJ whole genome shotgun (WGS) entry which is preliminary data.</text>
</comment>
<protein>
    <recommendedName>
        <fullName evidence="3">histidine kinase</fullName>
        <ecNumber evidence="3">2.7.13.3</ecNumber>
    </recommendedName>
</protein>
<dbReference type="CDD" id="cd00082">
    <property type="entry name" value="HisKA"/>
    <property type="match status" value="1"/>
</dbReference>
<dbReference type="PROSITE" id="PS50885">
    <property type="entry name" value="HAMP"/>
    <property type="match status" value="1"/>
</dbReference>
<dbReference type="InterPro" id="IPR004358">
    <property type="entry name" value="Sig_transdc_His_kin-like_C"/>
</dbReference>
<evidence type="ECO:0000256" key="5">
    <source>
        <dbReference type="ARBA" id="ARBA00022679"/>
    </source>
</evidence>
<comment type="subcellular location">
    <subcellularLocation>
        <location evidence="2">Membrane</location>
        <topology evidence="2">Multi-pass membrane protein</topology>
    </subcellularLocation>
</comment>
<feature type="domain" description="HAMP" evidence="13">
    <location>
        <begin position="156"/>
        <end position="208"/>
    </location>
</feature>
<evidence type="ECO:0000256" key="9">
    <source>
        <dbReference type="ARBA" id="ARBA00023012"/>
    </source>
</evidence>
<dbReference type="InterPro" id="IPR003661">
    <property type="entry name" value="HisK_dim/P_dom"/>
</dbReference>
<feature type="domain" description="Histidine kinase" evidence="12">
    <location>
        <begin position="216"/>
        <end position="427"/>
    </location>
</feature>
<reference evidence="14 15" key="1">
    <citation type="submission" date="2011-06" db="EMBL/GenBank/DDBJ databases">
        <title>The draft genome of Thiorhodococcus drewsii AZ1.</title>
        <authorList>
            <consortium name="US DOE Joint Genome Institute (JGI-PGF)"/>
            <person name="Lucas S."/>
            <person name="Han J."/>
            <person name="Lapidus A."/>
            <person name="Cheng J.-F."/>
            <person name="Goodwin L."/>
            <person name="Pitluck S."/>
            <person name="Peters L."/>
            <person name="Land M.L."/>
            <person name="Hauser L."/>
            <person name="Vogl K."/>
            <person name="Liu Z."/>
            <person name="Imhoff J."/>
            <person name="Thiel V."/>
            <person name="Frigaard N.-U."/>
            <person name="Bryant D.A."/>
            <person name="Woyke T.J."/>
        </authorList>
    </citation>
    <scope>NUCLEOTIDE SEQUENCE [LARGE SCALE GENOMIC DNA]</scope>
    <source>
        <strain evidence="14 15">AZ1</strain>
    </source>
</reference>
<dbReference type="InterPro" id="IPR005467">
    <property type="entry name" value="His_kinase_dom"/>
</dbReference>
<dbReference type="SUPFAM" id="SSF55874">
    <property type="entry name" value="ATPase domain of HSP90 chaperone/DNA topoisomerase II/histidine kinase"/>
    <property type="match status" value="1"/>
</dbReference>
<feature type="transmembrane region" description="Helical" evidence="11">
    <location>
        <begin position="128"/>
        <end position="152"/>
    </location>
</feature>
<gene>
    <name evidence="14" type="ORF">ThidrDRAFT_4143</name>
</gene>
<dbReference type="SMART" id="SM00387">
    <property type="entry name" value="HATPase_c"/>
    <property type="match status" value="1"/>
</dbReference>
<dbReference type="InterPro" id="IPR050428">
    <property type="entry name" value="TCS_sensor_his_kinase"/>
</dbReference>
<dbReference type="EC" id="2.7.13.3" evidence="3"/>
<dbReference type="InterPro" id="IPR003594">
    <property type="entry name" value="HATPase_dom"/>
</dbReference>
<keyword evidence="8 11" id="KW-1133">Transmembrane helix</keyword>
<evidence type="ECO:0000256" key="6">
    <source>
        <dbReference type="ARBA" id="ARBA00022692"/>
    </source>
</evidence>
<dbReference type="GO" id="GO:0005886">
    <property type="term" value="C:plasma membrane"/>
    <property type="evidence" value="ECO:0007669"/>
    <property type="project" value="TreeGrafter"/>
</dbReference>
<dbReference type="Pfam" id="PF02518">
    <property type="entry name" value="HATPase_c"/>
    <property type="match status" value="1"/>
</dbReference>
<dbReference type="InterPro" id="IPR003660">
    <property type="entry name" value="HAMP_dom"/>
</dbReference>
<keyword evidence="7 14" id="KW-0418">Kinase</keyword>
<keyword evidence="5" id="KW-0808">Transferase</keyword>
<dbReference type="Gene3D" id="3.30.565.10">
    <property type="entry name" value="Histidine kinase-like ATPase, C-terminal domain"/>
    <property type="match status" value="1"/>
</dbReference>
<comment type="catalytic activity">
    <reaction evidence="1">
        <text>ATP + protein L-histidine = ADP + protein N-phospho-L-histidine.</text>
        <dbReference type="EC" id="2.7.13.3"/>
    </reaction>
</comment>
<dbReference type="SUPFAM" id="SSF47384">
    <property type="entry name" value="Homodimeric domain of signal transducing histidine kinase"/>
    <property type="match status" value="1"/>
</dbReference>
<dbReference type="InterPro" id="IPR036890">
    <property type="entry name" value="HATPase_C_sf"/>
</dbReference>
<dbReference type="PROSITE" id="PS50109">
    <property type="entry name" value="HIS_KIN"/>
    <property type="match status" value="1"/>
</dbReference>
<evidence type="ECO:0000256" key="3">
    <source>
        <dbReference type="ARBA" id="ARBA00012438"/>
    </source>
</evidence>
<dbReference type="PANTHER" id="PTHR45436">
    <property type="entry name" value="SENSOR HISTIDINE KINASE YKOH"/>
    <property type="match status" value="1"/>
</dbReference>
<dbReference type="SMART" id="SM00388">
    <property type="entry name" value="HisKA"/>
    <property type="match status" value="1"/>
</dbReference>
<keyword evidence="10 11" id="KW-0472">Membrane</keyword>
<accession>G2E780</accession>
<dbReference type="InterPro" id="IPR036097">
    <property type="entry name" value="HisK_dim/P_sf"/>
</dbReference>
<keyword evidence="15" id="KW-1185">Reference proteome</keyword>
<evidence type="ECO:0000313" key="14">
    <source>
        <dbReference type="EMBL" id="EGV28047.1"/>
    </source>
</evidence>
<proteinExistence type="predicted"/>
<evidence type="ECO:0000256" key="1">
    <source>
        <dbReference type="ARBA" id="ARBA00000085"/>
    </source>
</evidence>
<dbReference type="eggNOG" id="COG0642">
    <property type="taxonomic scope" value="Bacteria"/>
</dbReference>
<dbReference type="OrthoDB" id="9809766at2"/>
<feature type="transmembrane region" description="Helical" evidence="11">
    <location>
        <begin position="12"/>
        <end position="33"/>
    </location>
</feature>
<dbReference type="Gene3D" id="1.10.287.130">
    <property type="match status" value="1"/>
</dbReference>
<sequence length="443" mass="48715">MSRSLQRRLTWMLSGTILLAALIAALVAFGLAYREATEFQDDLLRQIAVLAGTSGPTDERPRLSDPDSRISLVRLPEDPRPDWLPEPLTPGFHHVEAQSGSLRVFVHRDTRTGQRMIVAQPTETRDEIALTSALQTLVPLLLLLPVIGWLIVRIVRHEFKPIAELTRHLDAQPADRPTPMTHAGVPDEIRPFVHAINRLLERVAELVRHQRRFIADAAHEIRSPLTALSVQAENLTQARSLEAVRERLLPLQAGIERARKLTEQLLNLARLQSGSQPTQQVDVSALARELIAEHLPLAEARGIDLGLDERVSVRVTVAPDSLRLVLRNGLENALKHGRDGGEVTLGIDADDQSVIIEVLDDGPGIPAAERIRVLEPFFRLHHGRSEGSGLGLSIAMEAAARLGGALALIERSDGPGLRFCYRHPRSLSGSIFESGHSSAQLSS</sequence>
<dbReference type="Pfam" id="PF00512">
    <property type="entry name" value="HisKA"/>
    <property type="match status" value="1"/>
</dbReference>